<dbReference type="RefSeq" id="WP_139163769.1">
    <property type="nucleotide sequence ID" value="NZ_FMVW01000010.1"/>
</dbReference>
<proteinExistence type="predicted"/>
<reference evidence="1 2" key="1">
    <citation type="submission" date="2016-10" db="EMBL/GenBank/DDBJ databases">
        <authorList>
            <person name="de Groot N.N."/>
        </authorList>
    </citation>
    <scope>NUCLEOTIDE SEQUENCE [LARGE SCALE GENOMIC DNA]</scope>
    <source>
        <strain evidence="1 2">DSM 2698</strain>
    </source>
</reference>
<dbReference type="AlphaFoldDB" id="A0A1G5P7C7"/>
<protein>
    <recommendedName>
        <fullName evidence="3">DUF2946 domain-containing protein</fullName>
    </recommendedName>
</protein>
<dbReference type="Proteomes" id="UP000199347">
    <property type="component" value="Unassembled WGS sequence"/>
</dbReference>
<organism evidence="1 2">
    <name type="scientific">Afifella marina DSM 2698</name>
    <dbReference type="NCBI Taxonomy" id="1120955"/>
    <lineage>
        <taxon>Bacteria</taxon>
        <taxon>Pseudomonadati</taxon>
        <taxon>Pseudomonadota</taxon>
        <taxon>Alphaproteobacteria</taxon>
        <taxon>Hyphomicrobiales</taxon>
        <taxon>Afifellaceae</taxon>
        <taxon>Afifella</taxon>
    </lineage>
</organism>
<evidence type="ECO:0008006" key="3">
    <source>
        <dbReference type="Google" id="ProtNLM"/>
    </source>
</evidence>
<sequence>MRFMRHVLGDKFVGGLVAVVVAYMLLFQGVSGAYAIGFMAGGNSTALCNPLASPGQKNEGKSHDNGACPCCSALCHSASLLQPLVPQDGAILLASFGPFLVVARDVRGGTSHPSELRLAAEARAPPILSN</sequence>
<dbReference type="EMBL" id="FMVW01000010">
    <property type="protein sequence ID" value="SCZ45443.1"/>
    <property type="molecule type" value="Genomic_DNA"/>
</dbReference>
<gene>
    <name evidence="1" type="ORF">SAMN03080610_03421</name>
</gene>
<accession>A0A1G5P7C7</accession>
<evidence type="ECO:0000313" key="2">
    <source>
        <dbReference type="Proteomes" id="UP000199347"/>
    </source>
</evidence>
<dbReference type="STRING" id="1120955.SAMN03080610_03421"/>
<evidence type="ECO:0000313" key="1">
    <source>
        <dbReference type="EMBL" id="SCZ45443.1"/>
    </source>
</evidence>
<name>A0A1G5P7C7_AFIMA</name>
<dbReference type="OrthoDB" id="8446590at2"/>
<keyword evidence="2" id="KW-1185">Reference proteome</keyword>